<comment type="subcellular location">
    <subcellularLocation>
        <location evidence="3">Cell junction</location>
        <location evidence="3">Tight junction</location>
    </subcellularLocation>
    <subcellularLocation>
        <location evidence="1">Lateral cell membrane</location>
    </subcellularLocation>
    <subcellularLocation>
        <location evidence="2">Membrane</location>
        <topology evidence="2">Multi-pass membrane protein</topology>
    </subcellularLocation>
</comment>
<evidence type="ECO:0000256" key="2">
    <source>
        <dbReference type="ARBA" id="ARBA00004141"/>
    </source>
</evidence>
<protein>
    <recommendedName>
        <fullName evidence="15">POPDC1-3 domain-containing protein</fullName>
    </recommendedName>
</protein>
<feature type="transmembrane region" description="Helical" evidence="14">
    <location>
        <begin position="85"/>
        <end position="103"/>
    </location>
</feature>
<evidence type="ECO:0000256" key="5">
    <source>
        <dbReference type="ARBA" id="ARBA00022427"/>
    </source>
</evidence>
<evidence type="ECO:0000256" key="9">
    <source>
        <dbReference type="ARBA" id="ARBA00022889"/>
    </source>
</evidence>
<accession>T1KNJ8</accession>
<feature type="transmembrane region" description="Helical" evidence="14">
    <location>
        <begin position="29"/>
        <end position="48"/>
    </location>
</feature>
<dbReference type="InterPro" id="IPR018490">
    <property type="entry name" value="cNMP-bd_dom_sf"/>
</dbReference>
<dbReference type="GO" id="GO:0030552">
    <property type="term" value="F:cAMP binding"/>
    <property type="evidence" value="ECO:0007669"/>
    <property type="project" value="TreeGrafter"/>
</dbReference>
<dbReference type="AlphaFoldDB" id="T1KNJ8"/>
<dbReference type="GO" id="GO:0007155">
    <property type="term" value="P:cell adhesion"/>
    <property type="evidence" value="ECO:0007669"/>
    <property type="project" value="UniProtKB-KW"/>
</dbReference>
<proteinExistence type="inferred from homology"/>
<evidence type="ECO:0000313" key="17">
    <source>
        <dbReference type="Proteomes" id="UP000015104"/>
    </source>
</evidence>
<dbReference type="GO" id="GO:0051146">
    <property type="term" value="P:striated muscle cell differentiation"/>
    <property type="evidence" value="ECO:0007669"/>
    <property type="project" value="TreeGrafter"/>
</dbReference>
<dbReference type="InterPro" id="IPR006916">
    <property type="entry name" value="POPDC1-3"/>
</dbReference>
<keyword evidence="5" id="KW-0796">Tight junction</keyword>
<evidence type="ECO:0000256" key="6">
    <source>
        <dbReference type="ARBA" id="ARBA00022473"/>
    </source>
</evidence>
<dbReference type="GO" id="GO:0042383">
    <property type="term" value="C:sarcolemma"/>
    <property type="evidence" value="ECO:0007669"/>
    <property type="project" value="TreeGrafter"/>
</dbReference>
<keyword evidence="8 14" id="KW-0812">Transmembrane</keyword>
<sequence>MNTTDTFLSKAESSLRNCKSWFGSNDPLFSLFQTVILLAFSVPANFNIARFIHKVVLFIGYGIGLIWAATRSINGWNSDFRSLLTWYGLFLVINGSQLINMLIQRFLNQIPRHLLDLYTSTFQPLGVTPRDFLDLTKFGTILNLYSNETYAVEGSTKLGEKISILLSGKLRVTFSKTFLYEIEPNRFIDPFEFKFLKYPKANVYQVTISADEPCKLLTWSTSSFVEFLDSRERLKCVVDACIGKDIIHKLYGS</sequence>
<dbReference type="EMBL" id="CAEY01000277">
    <property type="status" value="NOT_ANNOTATED_CDS"/>
    <property type="molecule type" value="Genomic_DNA"/>
</dbReference>
<evidence type="ECO:0000256" key="11">
    <source>
        <dbReference type="ARBA" id="ARBA00022989"/>
    </source>
</evidence>
<organism evidence="16 17">
    <name type="scientific">Tetranychus urticae</name>
    <name type="common">Two-spotted spider mite</name>
    <dbReference type="NCBI Taxonomy" id="32264"/>
    <lineage>
        <taxon>Eukaryota</taxon>
        <taxon>Metazoa</taxon>
        <taxon>Ecdysozoa</taxon>
        <taxon>Arthropoda</taxon>
        <taxon>Chelicerata</taxon>
        <taxon>Arachnida</taxon>
        <taxon>Acari</taxon>
        <taxon>Acariformes</taxon>
        <taxon>Trombidiformes</taxon>
        <taxon>Prostigmata</taxon>
        <taxon>Eleutherengona</taxon>
        <taxon>Raphignathae</taxon>
        <taxon>Tetranychoidea</taxon>
        <taxon>Tetranychidae</taxon>
        <taxon>Tetranychus</taxon>
    </lineage>
</organism>
<evidence type="ECO:0000256" key="14">
    <source>
        <dbReference type="SAM" id="Phobius"/>
    </source>
</evidence>
<evidence type="ECO:0000256" key="1">
    <source>
        <dbReference type="ARBA" id="ARBA00004124"/>
    </source>
</evidence>
<feature type="domain" description="POPDC1-3" evidence="15">
    <location>
        <begin position="26"/>
        <end position="251"/>
    </location>
</feature>
<reference evidence="17" key="1">
    <citation type="submission" date="2011-08" db="EMBL/GenBank/DDBJ databases">
        <authorList>
            <person name="Rombauts S."/>
        </authorList>
    </citation>
    <scope>NUCLEOTIDE SEQUENCE</scope>
    <source>
        <strain evidence="17">London</strain>
    </source>
</reference>
<keyword evidence="11 14" id="KW-1133">Transmembrane helix</keyword>
<dbReference type="GO" id="GO:0005923">
    <property type="term" value="C:bicellular tight junction"/>
    <property type="evidence" value="ECO:0007669"/>
    <property type="project" value="UniProtKB-SubCell"/>
</dbReference>
<feature type="transmembrane region" description="Helical" evidence="14">
    <location>
        <begin position="55"/>
        <end position="73"/>
    </location>
</feature>
<name>T1KNJ8_TETUR</name>
<dbReference type="eggNOG" id="ENOG502QRV2">
    <property type="taxonomic scope" value="Eukaryota"/>
</dbReference>
<dbReference type="SUPFAM" id="SSF51206">
    <property type="entry name" value="cAMP-binding domain-like"/>
    <property type="match status" value="1"/>
</dbReference>
<dbReference type="Pfam" id="PF04831">
    <property type="entry name" value="POPDC1-3"/>
    <property type="match status" value="1"/>
</dbReference>
<keyword evidence="10" id="KW-0965">Cell junction</keyword>
<dbReference type="PANTHER" id="PTHR12101">
    <property type="entry name" value="POPEYE DOMAIN CONTAINING PROTEIN"/>
    <property type="match status" value="1"/>
</dbReference>
<dbReference type="PANTHER" id="PTHR12101:SF17">
    <property type="entry name" value="BLOOD VESSEL EPICARDIAL SUBSTANCE"/>
    <property type="match status" value="1"/>
</dbReference>
<dbReference type="EnsemblMetazoa" id="tetur16g01230.1">
    <property type="protein sequence ID" value="tetur16g01230.1"/>
    <property type="gene ID" value="tetur16g01230"/>
</dbReference>
<evidence type="ECO:0000256" key="10">
    <source>
        <dbReference type="ARBA" id="ARBA00022949"/>
    </source>
</evidence>
<evidence type="ECO:0000256" key="4">
    <source>
        <dbReference type="ARBA" id="ARBA00007146"/>
    </source>
</evidence>
<dbReference type="InterPro" id="IPR055272">
    <property type="entry name" value="POPDC1-3_dom"/>
</dbReference>
<dbReference type="HOGENOM" id="CLU_1099729_0_0_1"/>
<dbReference type="Proteomes" id="UP000015104">
    <property type="component" value="Unassembled WGS sequence"/>
</dbReference>
<keyword evidence="13" id="KW-0325">Glycoprotein</keyword>
<evidence type="ECO:0000313" key="16">
    <source>
        <dbReference type="EnsemblMetazoa" id="tetur16g01230.1"/>
    </source>
</evidence>
<dbReference type="GO" id="GO:0016328">
    <property type="term" value="C:lateral plasma membrane"/>
    <property type="evidence" value="ECO:0007669"/>
    <property type="project" value="UniProtKB-SubCell"/>
</dbReference>
<keyword evidence="9" id="KW-0130">Cell adhesion</keyword>
<evidence type="ECO:0000256" key="3">
    <source>
        <dbReference type="ARBA" id="ARBA00004435"/>
    </source>
</evidence>
<evidence type="ECO:0000259" key="15">
    <source>
        <dbReference type="Pfam" id="PF04831"/>
    </source>
</evidence>
<evidence type="ECO:0000256" key="12">
    <source>
        <dbReference type="ARBA" id="ARBA00023136"/>
    </source>
</evidence>
<keyword evidence="6" id="KW-0217">Developmental protein</keyword>
<keyword evidence="17" id="KW-1185">Reference proteome</keyword>
<evidence type="ECO:0000256" key="8">
    <source>
        <dbReference type="ARBA" id="ARBA00022692"/>
    </source>
</evidence>
<evidence type="ECO:0000256" key="7">
    <source>
        <dbReference type="ARBA" id="ARBA00022475"/>
    </source>
</evidence>
<dbReference type="GO" id="GO:0042391">
    <property type="term" value="P:regulation of membrane potential"/>
    <property type="evidence" value="ECO:0007669"/>
    <property type="project" value="TreeGrafter"/>
</dbReference>
<keyword evidence="12 14" id="KW-0472">Membrane</keyword>
<keyword evidence="7" id="KW-1003">Cell membrane</keyword>
<comment type="similarity">
    <text evidence="4">Belongs to the popeye family.</text>
</comment>
<reference evidence="16" key="2">
    <citation type="submission" date="2015-06" db="UniProtKB">
        <authorList>
            <consortium name="EnsemblMetazoa"/>
        </authorList>
    </citation>
    <scope>IDENTIFICATION</scope>
</reference>
<dbReference type="GO" id="GO:0007507">
    <property type="term" value="P:heart development"/>
    <property type="evidence" value="ECO:0007669"/>
    <property type="project" value="TreeGrafter"/>
</dbReference>
<evidence type="ECO:0000256" key="13">
    <source>
        <dbReference type="ARBA" id="ARBA00023180"/>
    </source>
</evidence>